<name>A0A9P9BLJ0_9PEZI</name>
<feature type="domain" description="Acyclic terpene utilisation N-terminal" evidence="1">
    <location>
        <begin position="27"/>
        <end position="428"/>
    </location>
</feature>
<dbReference type="InterPro" id="IPR056362">
    <property type="entry name" value="AtuA-like_ferredoxin_dom"/>
</dbReference>
<dbReference type="OrthoDB" id="10265871at2759"/>
<evidence type="ECO:0008006" key="5">
    <source>
        <dbReference type="Google" id="ProtNLM"/>
    </source>
</evidence>
<dbReference type="PANTHER" id="PTHR47585">
    <property type="match status" value="1"/>
</dbReference>
<evidence type="ECO:0000259" key="1">
    <source>
        <dbReference type="Pfam" id="PF07287"/>
    </source>
</evidence>
<dbReference type="InterPro" id="IPR010839">
    <property type="entry name" value="AtuA_N"/>
</dbReference>
<dbReference type="RefSeq" id="XP_046008487.1">
    <property type="nucleotide sequence ID" value="XM_046151358.1"/>
</dbReference>
<evidence type="ECO:0000259" key="2">
    <source>
        <dbReference type="Pfam" id="PF23544"/>
    </source>
</evidence>
<protein>
    <recommendedName>
        <fullName evidence="5">DUF1446-domain-containing protein</fullName>
    </recommendedName>
</protein>
<dbReference type="EMBL" id="JAGTJQ010000009">
    <property type="protein sequence ID" value="KAH7024939.1"/>
    <property type="molecule type" value="Genomic_DNA"/>
</dbReference>
<proteinExistence type="predicted"/>
<organism evidence="3 4">
    <name type="scientific">Microdochium trichocladiopsis</name>
    <dbReference type="NCBI Taxonomy" id="1682393"/>
    <lineage>
        <taxon>Eukaryota</taxon>
        <taxon>Fungi</taxon>
        <taxon>Dikarya</taxon>
        <taxon>Ascomycota</taxon>
        <taxon>Pezizomycotina</taxon>
        <taxon>Sordariomycetes</taxon>
        <taxon>Xylariomycetidae</taxon>
        <taxon>Xylariales</taxon>
        <taxon>Microdochiaceae</taxon>
        <taxon>Microdochium</taxon>
    </lineage>
</organism>
<gene>
    <name evidence="3" type="ORF">B0I36DRAFT_274614</name>
</gene>
<comment type="caution">
    <text evidence="3">The sequence shown here is derived from an EMBL/GenBank/DDBJ whole genome shotgun (WGS) entry which is preliminary data.</text>
</comment>
<reference evidence="3" key="1">
    <citation type="journal article" date="2021" name="Nat. Commun.">
        <title>Genetic determinants of endophytism in the Arabidopsis root mycobiome.</title>
        <authorList>
            <person name="Mesny F."/>
            <person name="Miyauchi S."/>
            <person name="Thiergart T."/>
            <person name="Pickel B."/>
            <person name="Atanasova L."/>
            <person name="Karlsson M."/>
            <person name="Huettel B."/>
            <person name="Barry K.W."/>
            <person name="Haridas S."/>
            <person name="Chen C."/>
            <person name="Bauer D."/>
            <person name="Andreopoulos W."/>
            <person name="Pangilinan J."/>
            <person name="LaButti K."/>
            <person name="Riley R."/>
            <person name="Lipzen A."/>
            <person name="Clum A."/>
            <person name="Drula E."/>
            <person name="Henrissat B."/>
            <person name="Kohler A."/>
            <person name="Grigoriev I.V."/>
            <person name="Martin F.M."/>
            <person name="Hacquard S."/>
        </authorList>
    </citation>
    <scope>NUCLEOTIDE SEQUENCE</scope>
    <source>
        <strain evidence="3">MPI-CAGE-CH-0230</strain>
    </source>
</reference>
<evidence type="ECO:0000313" key="3">
    <source>
        <dbReference type="EMBL" id="KAH7024939.1"/>
    </source>
</evidence>
<accession>A0A9P9BLJ0</accession>
<keyword evidence="4" id="KW-1185">Reference proteome</keyword>
<dbReference type="PANTHER" id="PTHR47585:SF2">
    <property type="entry name" value="DUF1446 DOMAIN PROTEIN (AFU_ORTHOLOGUE AFUA_6G11420)"/>
    <property type="match status" value="1"/>
</dbReference>
<evidence type="ECO:0000313" key="4">
    <source>
        <dbReference type="Proteomes" id="UP000756346"/>
    </source>
</evidence>
<sequence length="589" mass="65698">MTMTVQGSGKVNALKAAAGKILTFEEKVANAQYAESFLWCLEPALDDIARRGIKLAVNAGASDTELLAQVVQRMVRERGLSLRIAWVEGDDATGAVKALIEEGEEFRSLMHGRSVDEWGVEPVCAQCYLGGMGIARALEEGAGIVICGRVSDASPIIGAAAWWHGWKADQFDELAGSLIIGHLLECASYVSGGYCSDFIKLLKQGKHINVGFPICAIDHKGEGVMYKEKNTGGQMTVSSVTSQLLYEIQGPQYYNCDVTAQIENIRIEQVGEDRVKVSGVRGLPPPPTTKVGITGLAGWQAEYHVYLVGLNIEEKCRWTEEQIRYELGPELLEKFTTLKFMQNGSSPLDARNQDVATVDFRIFAQSRDRDLLRIHNPQGFFRKSMVTFLMSCPGASLSNDMRQAEGKPYFEYHPALLPQSAIPQRVHILSDDQTGRDGKTIDIPLAPEFRTYDRQQPSYETRNPLPLDSWGETVRAPLGLIVLGRSGDKCSDCNVGFFVKHNDEWDWLRSLLTVRKIRELLGPEEDKGKPIDRFEMPNIKAVHFLLHDHLDRGYDACSTYDTLGKNCLEYLRAKTVDVPRRFIERGTVY</sequence>
<dbReference type="AlphaFoldDB" id="A0A9P9BLJ0"/>
<dbReference type="Pfam" id="PF23544">
    <property type="entry name" value="AtuA_ferredoxin"/>
    <property type="match status" value="1"/>
</dbReference>
<feature type="domain" description="AtuA-like ferredoxin-fold" evidence="2">
    <location>
        <begin position="478"/>
        <end position="572"/>
    </location>
</feature>
<dbReference type="GeneID" id="70180904"/>
<dbReference type="Pfam" id="PF07287">
    <property type="entry name" value="AtuA"/>
    <property type="match status" value="1"/>
</dbReference>
<dbReference type="Proteomes" id="UP000756346">
    <property type="component" value="Unassembled WGS sequence"/>
</dbReference>